<protein>
    <submittedName>
        <fullName evidence="2">Uncharacterized protein</fullName>
    </submittedName>
</protein>
<gene>
    <name evidence="2" type="ORF">NE237_015518</name>
</gene>
<evidence type="ECO:0000256" key="1">
    <source>
        <dbReference type="SAM" id="MobiDB-lite"/>
    </source>
</evidence>
<keyword evidence="3" id="KW-1185">Reference proteome</keyword>
<dbReference type="EMBL" id="JAMYWD010000006">
    <property type="protein sequence ID" value="KAJ4968817.1"/>
    <property type="molecule type" value="Genomic_DNA"/>
</dbReference>
<feature type="compositionally biased region" description="Low complexity" evidence="1">
    <location>
        <begin position="67"/>
        <end position="93"/>
    </location>
</feature>
<name>A0A9Q0QR42_9MAGN</name>
<dbReference type="Proteomes" id="UP001141806">
    <property type="component" value="Unassembled WGS sequence"/>
</dbReference>
<feature type="region of interest" description="Disordered" evidence="1">
    <location>
        <begin position="29"/>
        <end position="93"/>
    </location>
</feature>
<sequence length="106" mass="11474">MHDTWQETDLTLVQDKDHNNTITTTILLQLPTASQHSKPTPPTSSPSPSSENSSIAAPLTVKSKSGTFTLLPTIPTPPTLLKKTLSPTTKTPLNQSATLTMMDFLF</sequence>
<comment type="caution">
    <text evidence="2">The sequence shown here is derived from an EMBL/GenBank/DDBJ whole genome shotgun (WGS) entry which is preliminary data.</text>
</comment>
<evidence type="ECO:0000313" key="3">
    <source>
        <dbReference type="Proteomes" id="UP001141806"/>
    </source>
</evidence>
<reference evidence="2" key="1">
    <citation type="journal article" date="2023" name="Plant J.">
        <title>The genome of the king protea, Protea cynaroides.</title>
        <authorList>
            <person name="Chang J."/>
            <person name="Duong T.A."/>
            <person name="Schoeman C."/>
            <person name="Ma X."/>
            <person name="Roodt D."/>
            <person name="Barker N."/>
            <person name="Li Z."/>
            <person name="Van de Peer Y."/>
            <person name="Mizrachi E."/>
        </authorList>
    </citation>
    <scope>NUCLEOTIDE SEQUENCE</scope>
    <source>
        <tissue evidence="2">Young leaves</tissue>
    </source>
</reference>
<evidence type="ECO:0000313" key="2">
    <source>
        <dbReference type="EMBL" id="KAJ4968817.1"/>
    </source>
</evidence>
<proteinExistence type="predicted"/>
<organism evidence="2 3">
    <name type="scientific">Protea cynaroides</name>
    <dbReference type="NCBI Taxonomy" id="273540"/>
    <lineage>
        <taxon>Eukaryota</taxon>
        <taxon>Viridiplantae</taxon>
        <taxon>Streptophyta</taxon>
        <taxon>Embryophyta</taxon>
        <taxon>Tracheophyta</taxon>
        <taxon>Spermatophyta</taxon>
        <taxon>Magnoliopsida</taxon>
        <taxon>Proteales</taxon>
        <taxon>Proteaceae</taxon>
        <taxon>Protea</taxon>
    </lineage>
</organism>
<dbReference type="AlphaFoldDB" id="A0A9Q0QR42"/>
<accession>A0A9Q0QR42</accession>